<dbReference type="Proteomes" id="UP001055879">
    <property type="component" value="Linkage Group LG08"/>
</dbReference>
<comment type="caution">
    <text evidence="1">The sequence shown here is derived from an EMBL/GenBank/DDBJ whole genome shotgun (WGS) entry which is preliminary data.</text>
</comment>
<dbReference type="EMBL" id="CM042054">
    <property type="protein sequence ID" value="KAI3706999.1"/>
    <property type="molecule type" value="Genomic_DNA"/>
</dbReference>
<evidence type="ECO:0000313" key="2">
    <source>
        <dbReference type="Proteomes" id="UP001055879"/>
    </source>
</evidence>
<name>A0ACB9AAG7_ARCLA</name>
<protein>
    <submittedName>
        <fullName evidence="1">Uncharacterized protein</fullName>
    </submittedName>
</protein>
<reference evidence="1 2" key="2">
    <citation type="journal article" date="2022" name="Mol. Ecol. Resour.">
        <title>The genomes of chicory, endive, great burdock and yacon provide insights into Asteraceae paleo-polyploidization history and plant inulin production.</title>
        <authorList>
            <person name="Fan W."/>
            <person name="Wang S."/>
            <person name="Wang H."/>
            <person name="Wang A."/>
            <person name="Jiang F."/>
            <person name="Liu H."/>
            <person name="Zhao H."/>
            <person name="Xu D."/>
            <person name="Zhang Y."/>
        </authorList>
    </citation>
    <scope>NUCLEOTIDE SEQUENCE [LARGE SCALE GENOMIC DNA]</scope>
    <source>
        <strain evidence="2">cv. Niubang</strain>
    </source>
</reference>
<organism evidence="1 2">
    <name type="scientific">Arctium lappa</name>
    <name type="common">Greater burdock</name>
    <name type="synonym">Lappa major</name>
    <dbReference type="NCBI Taxonomy" id="4217"/>
    <lineage>
        <taxon>Eukaryota</taxon>
        <taxon>Viridiplantae</taxon>
        <taxon>Streptophyta</taxon>
        <taxon>Embryophyta</taxon>
        <taxon>Tracheophyta</taxon>
        <taxon>Spermatophyta</taxon>
        <taxon>Magnoliopsida</taxon>
        <taxon>eudicotyledons</taxon>
        <taxon>Gunneridae</taxon>
        <taxon>Pentapetalae</taxon>
        <taxon>asterids</taxon>
        <taxon>campanulids</taxon>
        <taxon>Asterales</taxon>
        <taxon>Asteraceae</taxon>
        <taxon>Carduoideae</taxon>
        <taxon>Cardueae</taxon>
        <taxon>Arctiinae</taxon>
        <taxon>Arctium</taxon>
    </lineage>
</organism>
<accession>A0ACB9AAG7</accession>
<reference evidence="2" key="1">
    <citation type="journal article" date="2022" name="Mol. Ecol. Resour.">
        <title>The genomes of chicory, endive, great burdock and yacon provide insights into Asteraceae palaeo-polyploidization history and plant inulin production.</title>
        <authorList>
            <person name="Fan W."/>
            <person name="Wang S."/>
            <person name="Wang H."/>
            <person name="Wang A."/>
            <person name="Jiang F."/>
            <person name="Liu H."/>
            <person name="Zhao H."/>
            <person name="Xu D."/>
            <person name="Zhang Y."/>
        </authorList>
    </citation>
    <scope>NUCLEOTIDE SEQUENCE [LARGE SCALE GENOMIC DNA]</scope>
    <source>
        <strain evidence="2">cv. Niubang</strain>
    </source>
</reference>
<evidence type="ECO:0000313" key="1">
    <source>
        <dbReference type="EMBL" id="KAI3706999.1"/>
    </source>
</evidence>
<sequence length="376" mass="41691">MAEIKEEVEEPAETSMRYISSQVSIYTNPSLPESERSRVVDVLTIDLYNALNGKTLAESKNNDLTEQLEKCHEKIKELTLLEENLKDQVVVNKIISIEREQAIAALKAEKATVEKWCNSSTKITEIINAQTTGGDKTGLGFWKPQDEPKEDCSTLKFGTFVTSISDTSYNHFYPSSSNSIPKEKSKGSKSADKGKSILRPQKATKKAKLKVPSKPSANQSSSSVIEIFDLCPPKLKIDLKPKRSKEIKIPPRSHAKSILGPDPAHLKFSKPFTPGHKTTFKYRKCYHCGFTDHIASKCPTVTKADKTAKVKINASKAEKVTKTEKSTKVKNTSKVKKLTRVKITTEAESSSVVKIVEPSISTNLKGPIEKWVPNNA</sequence>
<gene>
    <name evidence="1" type="ORF">L6452_25143</name>
</gene>
<proteinExistence type="predicted"/>
<keyword evidence="2" id="KW-1185">Reference proteome</keyword>